<dbReference type="InterPro" id="IPR036135">
    <property type="entry name" value="MoeA_linker/N_sf"/>
</dbReference>
<proteinExistence type="inferred from homology"/>
<organism evidence="8 9">
    <name type="scientific">Roseivirga seohaensis subsp. aquiponti</name>
    <dbReference type="NCBI Taxonomy" id="1566026"/>
    <lineage>
        <taxon>Bacteria</taxon>
        <taxon>Pseudomonadati</taxon>
        <taxon>Bacteroidota</taxon>
        <taxon>Cytophagia</taxon>
        <taxon>Cytophagales</taxon>
        <taxon>Roseivirgaceae</taxon>
        <taxon>Roseivirga</taxon>
    </lineage>
</organism>
<keyword evidence="6" id="KW-0808">Transferase</keyword>
<reference evidence="9" key="1">
    <citation type="submission" date="2014-11" db="EMBL/GenBank/DDBJ databases">
        <title>Genome sequencing of Roseivirga sp. D-25.</title>
        <authorList>
            <person name="Selvaratnam C."/>
            <person name="Thevarajoo S."/>
            <person name="Goh K.M."/>
            <person name="Eee R."/>
            <person name="Chan K.-G."/>
            <person name="Chong C.S."/>
        </authorList>
    </citation>
    <scope>NUCLEOTIDE SEQUENCE [LARGE SCALE GENOMIC DNA]</scope>
    <source>
        <strain evidence="9">D-25</strain>
    </source>
</reference>
<dbReference type="NCBIfam" id="TIGR00177">
    <property type="entry name" value="molyb_syn"/>
    <property type="match status" value="1"/>
</dbReference>
<keyword evidence="6" id="KW-0460">Magnesium</keyword>
<dbReference type="GO" id="GO:0005829">
    <property type="term" value="C:cytosol"/>
    <property type="evidence" value="ECO:0007669"/>
    <property type="project" value="TreeGrafter"/>
</dbReference>
<comment type="catalytic activity">
    <reaction evidence="5">
        <text>adenylyl-molybdopterin + molybdate = Mo-molybdopterin + AMP + H(+)</text>
        <dbReference type="Rhea" id="RHEA:35047"/>
        <dbReference type="ChEBI" id="CHEBI:15378"/>
        <dbReference type="ChEBI" id="CHEBI:36264"/>
        <dbReference type="ChEBI" id="CHEBI:62727"/>
        <dbReference type="ChEBI" id="CHEBI:71302"/>
        <dbReference type="ChEBI" id="CHEBI:456215"/>
        <dbReference type="EC" id="2.10.1.1"/>
    </reaction>
</comment>
<evidence type="ECO:0000259" key="7">
    <source>
        <dbReference type="SMART" id="SM00852"/>
    </source>
</evidence>
<dbReference type="OrthoDB" id="9804758at2"/>
<dbReference type="Pfam" id="PF03453">
    <property type="entry name" value="MoeA_N"/>
    <property type="match status" value="1"/>
</dbReference>
<dbReference type="Gene3D" id="2.40.340.10">
    <property type="entry name" value="MoeA, C-terminal, domain IV"/>
    <property type="match status" value="1"/>
</dbReference>
<dbReference type="SUPFAM" id="SSF53218">
    <property type="entry name" value="Molybdenum cofactor biosynthesis proteins"/>
    <property type="match status" value="1"/>
</dbReference>
<dbReference type="InterPro" id="IPR036425">
    <property type="entry name" value="MoaB/Mog-like_dom_sf"/>
</dbReference>
<feature type="domain" description="MoaB/Mog" evidence="7">
    <location>
        <begin position="178"/>
        <end position="316"/>
    </location>
</feature>
<keyword evidence="6" id="KW-0479">Metal-binding</keyword>
<name>A0A0L8AHY0_9BACT</name>
<dbReference type="PANTHER" id="PTHR10192">
    <property type="entry name" value="MOLYBDOPTERIN BIOSYNTHESIS PROTEIN"/>
    <property type="match status" value="1"/>
</dbReference>
<dbReference type="PATRIC" id="fig|1566026.4.peg.1270"/>
<dbReference type="SMART" id="SM00852">
    <property type="entry name" value="MoCF_biosynth"/>
    <property type="match status" value="1"/>
</dbReference>
<dbReference type="Gene3D" id="3.90.105.10">
    <property type="entry name" value="Molybdopterin biosynthesis moea protein, domain 2"/>
    <property type="match status" value="1"/>
</dbReference>
<dbReference type="CDD" id="cd00887">
    <property type="entry name" value="MoeA"/>
    <property type="match status" value="1"/>
</dbReference>
<dbReference type="GO" id="GO:0061599">
    <property type="term" value="F:molybdopterin molybdotransferase activity"/>
    <property type="evidence" value="ECO:0007669"/>
    <property type="project" value="UniProtKB-UniRule"/>
</dbReference>
<evidence type="ECO:0000256" key="1">
    <source>
        <dbReference type="ARBA" id="ARBA00002901"/>
    </source>
</evidence>
<comment type="cofactor">
    <cofactor evidence="6">
        <name>Mg(2+)</name>
        <dbReference type="ChEBI" id="CHEBI:18420"/>
    </cofactor>
</comment>
<dbReference type="Pfam" id="PF00994">
    <property type="entry name" value="MoCF_biosynth"/>
    <property type="match status" value="1"/>
</dbReference>
<dbReference type="InterPro" id="IPR036688">
    <property type="entry name" value="MoeA_C_domain_IV_sf"/>
</dbReference>
<dbReference type="InterPro" id="IPR001453">
    <property type="entry name" value="MoaB/Mog_dom"/>
</dbReference>
<dbReference type="SUPFAM" id="SSF63867">
    <property type="entry name" value="MoeA C-terminal domain-like"/>
    <property type="match status" value="1"/>
</dbReference>
<dbReference type="Proteomes" id="UP000036908">
    <property type="component" value="Unassembled WGS sequence"/>
</dbReference>
<sequence length="404" mass="44505">MEFIQFTEALNIVKSHPFVPLVEQRELKDCVGLILNEDLKADRPFPPFDRVTMDGIAIAFSEFEKGQHSFKIEKTIPAGTPQYTVKNAAKCVQIMTGAMMPIGLDTVIRYEDISITDDTATINIETIKPQQNVHFKGMDKQLGDTLLKKGIRLGAPEMNIAAAIGKAELSVLIPPKAVIITTGDELVPIESTPEAHQIRRSGNYGVQALLNQYGIETSMHHMNDNKAVMKEDLAALIKTYQCIVLSGGVSQGKFDYLPEILEELGVQKHFHKVNQRPGKPFWFGIAPNGSTIFALPGNPVSSFMCASVYIQAWVNASLKVESKSIKVKLNKEVNFPPPLTYFLECAIDIDENGTLTASPFIGHGSGDFANLAVADGFVILPAEKSDFKVGEVYDFVPFRNLFKS</sequence>
<evidence type="ECO:0000256" key="3">
    <source>
        <dbReference type="ARBA" id="ARBA00010763"/>
    </source>
</evidence>
<dbReference type="InterPro" id="IPR008284">
    <property type="entry name" value="MoCF_biosynth_CS"/>
</dbReference>
<dbReference type="PROSITE" id="PS01079">
    <property type="entry name" value="MOCF_BIOSYNTHESIS_2"/>
    <property type="match status" value="1"/>
</dbReference>
<comment type="function">
    <text evidence="1 6">Catalyzes the insertion of molybdate into adenylated molybdopterin with the concomitant release of AMP.</text>
</comment>
<dbReference type="InterPro" id="IPR005111">
    <property type="entry name" value="MoeA_C_domain_IV"/>
</dbReference>
<dbReference type="PANTHER" id="PTHR10192:SF5">
    <property type="entry name" value="GEPHYRIN"/>
    <property type="match status" value="1"/>
</dbReference>
<dbReference type="UniPathway" id="UPA00344"/>
<dbReference type="Gene3D" id="3.40.980.10">
    <property type="entry name" value="MoaB/Mog-like domain"/>
    <property type="match status" value="1"/>
</dbReference>
<comment type="caution">
    <text evidence="8">The sequence shown here is derived from an EMBL/GenBank/DDBJ whole genome shotgun (WGS) entry which is preliminary data.</text>
</comment>
<evidence type="ECO:0000256" key="2">
    <source>
        <dbReference type="ARBA" id="ARBA00005046"/>
    </source>
</evidence>
<keyword evidence="4 6" id="KW-0501">Molybdenum cofactor biosynthesis</keyword>
<dbReference type="GO" id="GO:0046872">
    <property type="term" value="F:metal ion binding"/>
    <property type="evidence" value="ECO:0007669"/>
    <property type="project" value="UniProtKB-UniRule"/>
</dbReference>
<dbReference type="GO" id="GO:0006777">
    <property type="term" value="P:Mo-molybdopterin cofactor biosynthetic process"/>
    <property type="evidence" value="ECO:0007669"/>
    <property type="project" value="UniProtKB-UniRule"/>
</dbReference>
<comment type="pathway">
    <text evidence="2 6">Cofactor biosynthesis; molybdopterin biosynthesis.</text>
</comment>
<dbReference type="RefSeq" id="WP_053224516.1">
    <property type="nucleotide sequence ID" value="NZ_JSVA01000017.1"/>
</dbReference>
<evidence type="ECO:0000313" key="8">
    <source>
        <dbReference type="EMBL" id="KOF01993.1"/>
    </source>
</evidence>
<evidence type="ECO:0000256" key="5">
    <source>
        <dbReference type="ARBA" id="ARBA00047317"/>
    </source>
</evidence>
<gene>
    <name evidence="8" type="ORF">OB69_14785</name>
</gene>
<evidence type="ECO:0000256" key="6">
    <source>
        <dbReference type="RuleBase" id="RU365090"/>
    </source>
</evidence>
<evidence type="ECO:0000256" key="4">
    <source>
        <dbReference type="ARBA" id="ARBA00023150"/>
    </source>
</evidence>
<dbReference type="InterPro" id="IPR005110">
    <property type="entry name" value="MoeA_linker/N"/>
</dbReference>
<dbReference type="EMBL" id="JSVA01000017">
    <property type="protein sequence ID" value="KOF01993.1"/>
    <property type="molecule type" value="Genomic_DNA"/>
</dbReference>
<dbReference type="Gene3D" id="2.170.190.11">
    <property type="entry name" value="Molybdopterin biosynthesis moea protein, domain 3"/>
    <property type="match status" value="1"/>
</dbReference>
<keyword evidence="6" id="KW-0500">Molybdenum</keyword>
<dbReference type="EC" id="2.10.1.1" evidence="6"/>
<evidence type="ECO:0000313" key="9">
    <source>
        <dbReference type="Proteomes" id="UP000036908"/>
    </source>
</evidence>
<protein>
    <recommendedName>
        <fullName evidence="6">Molybdopterin molybdenumtransferase</fullName>
        <ecNumber evidence="6">2.10.1.1</ecNumber>
    </recommendedName>
</protein>
<comment type="similarity">
    <text evidence="3 6">Belongs to the MoeA family.</text>
</comment>
<dbReference type="Pfam" id="PF03454">
    <property type="entry name" value="MoeA_C"/>
    <property type="match status" value="1"/>
</dbReference>
<dbReference type="InterPro" id="IPR038987">
    <property type="entry name" value="MoeA-like"/>
</dbReference>
<accession>A0A0L8AHY0</accession>
<keyword evidence="9" id="KW-1185">Reference proteome</keyword>
<dbReference type="SUPFAM" id="SSF63882">
    <property type="entry name" value="MoeA N-terminal region -like"/>
    <property type="match status" value="1"/>
</dbReference>
<dbReference type="AlphaFoldDB" id="A0A0L8AHY0"/>